<organism evidence="8 9">
    <name type="scientific">Candidatus Gottesmanbacteria bacterium GW2011_GWA1_47_8</name>
    <dbReference type="NCBI Taxonomy" id="1618438"/>
    <lineage>
        <taxon>Bacteria</taxon>
        <taxon>Candidatus Gottesmaniibacteriota</taxon>
    </lineage>
</organism>
<evidence type="ECO:0000256" key="2">
    <source>
        <dbReference type="ARBA" id="ARBA00022730"/>
    </source>
</evidence>
<comment type="function">
    <text evidence="7">This is one of the proteins that bind and probably mediate the attachment of the 5S RNA into the large ribosomal subunit, where it forms part of the central protuberance.</text>
</comment>
<evidence type="ECO:0000256" key="4">
    <source>
        <dbReference type="ARBA" id="ARBA00022980"/>
    </source>
</evidence>
<dbReference type="InterPro" id="IPR004389">
    <property type="entry name" value="Ribosomal_uL18_bac-type"/>
</dbReference>
<gene>
    <name evidence="7" type="primary">rplR</name>
    <name evidence="8" type="ORF">UY08_C0009G0022</name>
</gene>
<dbReference type="GO" id="GO:0005840">
    <property type="term" value="C:ribosome"/>
    <property type="evidence" value="ECO:0007669"/>
    <property type="project" value="UniProtKB-KW"/>
</dbReference>
<dbReference type="AlphaFoldDB" id="A0A0G1TGD2"/>
<evidence type="ECO:0000256" key="7">
    <source>
        <dbReference type="HAMAP-Rule" id="MF_01337"/>
    </source>
</evidence>
<comment type="caution">
    <text evidence="8">The sequence shown here is derived from an EMBL/GenBank/DDBJ whole genome shotgun (WGS) entry which is preliminary data.</text>
</comment>
<dbReference type="PATRIC" id="fig|1618438.3.peg.228"/>
<dbReference type="GO" id="GO:0005737">
    <property type="term" value="C:cytoplasm"/>
    <property type="evidence" value="ECO:0007669"/>
    <property type="project" value="UniProtKB-ARBA"/>
</dbReference>
<dbReference type="GO" id="GO:0003735">
    <property type="term" value="F:structural constituent of ribosome"/>
    <property type="evidence" value="ECO:0007669"/>
    <property type="project" value="InterPro"/>
</dbReference>
<evidence type="ECO:0000256" key="1">
    <source>
        <dbReference type="ARBA" id="ARBA00007116"/>
    </source>
</evidence>
<keyword evidence="2 7" id="KW-0699">rRNA-binding</keyword>
<dbReference type="Proteomes" id="UP000034212">
    <property type="component" value="Unassembled WGS sequence"/>
</dbReference>
<dbReference type="Pfam" id="PF00861">
    <property type="entry name" value="Ribosomal_L18p"/>
    <property type="match status" value="1"/>
</dbReference>
<comment type="subunit">
    <text evidence="7">Part of the 50S ribosomal subunit; part of the 5S rRNA/L5/L18/L25 subcomplex. Contacts the 5S and 23S rRNAs.</text>
</comment>
<keyword evidence="4 7" id="KW-0689">Ribosomal protein</keyword>
<dbReference type="GO" id="GO:1990904">
    <property type="term" value="C:ribonucleoprotein complex"/>
    <property type="evidence" value="ECO:0007669"/>
    <property type="project" value="UniProtKB-KW"/>
</dbReference>
<dbReference type="NCBIfam" id="TIGR00060">
    <property type="entry name" value="L18_bact"/>
    <property type="match status" value="1"/>
</dbReference>
<name>A0A0G1TGD2_9BACT</name>
<dbReference type="CDD" id="cd00432">
    <property type="entry name" value="Ribosomal_L18_L5e"/>
    <property type="match status" value="1"/>
</dbReference>
<keyword evidence="3 7" id="KW-0694">RNA-binding</keyword>
<proteinExistence type="inferred from homology"/>
<evidence type="ECO:0000256" key="6">
    <source>
        <dbReference type="ARBA" id="ARBA00035197"/>
    </source>
</evidence>
<evidence type="ECO:0000313" key="9">
    <source>
        <dbReference type="Proteomes" id="UP000034212"/>
    </source>
</evidence>
<dbReference type="GO" id="GO:0008097">
    <property type="term" value="F:5S rRNA binding"/>
    <property type="evidence" value="ECO:0007669"/>
    <property type="project" value="TreeGrafter"/>
</dbReference>
<evidence type="ECO:0000313" key="8">
    <source>
        <dbReference type="EMBL" id="KKU80811.1"/>
    </source>
</evidence>
<evidence type="ECO:0000256" key="5">
    <source>
        <dbReference type="ARBA" id="ARBA00023274"/>
    </source>
</evidence>
<dbReference type="InterPro" id="IPR057268">
    <property type="entry name" value="Ribosomal_L18"/>
</dbReference>
<protein>
    <recommendedName>
        <fullName evidence="6 7">Large ribosomal subunit protein uL18</fullName>
    </recommendedName>
</protein>
<dbReference type="PANTHER" id="PTHR12899:SF3">
    <property type="entry name" value="LARGE RIBOSOMAL SUBUNIT PROTEIN UL18M"/>
    <property type="match status" value="1"/>
</dbReference>
<dbReference type="HAMAP" id="MF_01337_B">
    <property type="entry name" value="Ribosomal_uL18_B"/>
    <property type="match status" value="1"/>
</dbReference>
<accession>A0A0G1TGD2</accession>
<reference evidence="8 9" key="1">
    <citation type="journal article" date="2015" name="Nature">
        <title>rRNA introns, odd ribosomes, and small enigmatic genomes across a large radiation of phyla.</title>
        <authorList>
            <person name="Brown C.T."/>
            <person name="Hug L.A."/>
            <person name="Thomas B.C."/>
            <person name="Sharon I."/>
            <person name="Castelle C.J."/>
            <person name="Singh A."/>
            <person name="Wilkins M.J."/>
            <person name="Williams K.H."/>
            <person name="Banfield J.F."/>
        </authorList>
    </citation>
    <scope>NUCLEOTIDE SEQUENCE [LARGE SCALE GENOMIC DNA]</scope>
</reference>
<dbReference type="SUPFAM" id="SSF53137">
    <property type="entry name" value="Translational machinery components"/>
    <property type="match status" value="1"/>
</dbReference>
<dbReference type="GO" id="GO:0006412">
    <property type="term" value="P:translation"/>
    <property type="evidence" value="ECO:0007669"/>
    <property type="project" value="UniProtKB-UniRule"/>
</dbReference>
<evidence type="ECO:0000256" key="3">
    <source>
        <dbReference type="ARBA" id="ARBA00022884"/>
    </source>
</evidence>
<comment type="similarity">
    <text evidence="1 7">Belongs to the universal ribosomal protein uL18 family.</text>
</comment>
<dbReference type="Gene3D" id="3.30.420.100">
    <property type="match status" value="1"/>
</dbReference>
<keyword evidence="5 7" id="KW-0687">Ribonucleoprotein</keyword>
<dbReference type="PANTHER" id="PTHR12899">
    <property type="entry name" value="39S RIBOSOMAL PROTEIN L18, MITOCHONDRIAL"/>
    <property type="match status" value="1"/>
</dbReference>
<dbReference type="EMBL" id="LCOQ01000009">
    <property type="protein sequence ID" value="KKU80811.1"/>
    <property type="molecule type" value="Genomic_DNA"/>
</dbReference>
<sequence>MRKKRKARIRAVITGTAARPRLAVFRSGRAMIAQLIDDGAGKTIIAKRTEGKNIAAATALGKEIAAMAGKHKISAVVFDRGGFRYHGAVKALADAVREGGIPI</sequence>
<dbReference type="InterPro" id="IPR005484">
    <property type="entry name" value="Ribosomal_uL18_bac/plant/anim"/>
</dbReference>